<dbReference type="Proteomes" id="UP001222027">
    <property type="component" value="Unassembled WGS sequence"/>
</dbReference>
<comment type="function">
    <text evidence="3">Component of the exocyst complex.</text>
</comment>
<dbReference type="GO" id="GO:0000145">
    <property type="term" value="C:exocyst"/>
    <property type="evidence" value="ECO:0007669"/>
    <property type="project" value="InterPro"/>
</dbReference>
<keyword evidence="7" id="KW-1185">Reference proteome</keyword>
<feature type="region of interest" description="Disordered" evidence="4">
    <location>
        <begin position="665"/>
        <end position="708"/>
    </location>
</feature>
<feature type="domain" description="Exocyst complex subunit Exo70 C-terminal" evidence="5">
    <location>
        <begin position="307"/>
        <end position="635"/>
    </location>
</feature>
<dbReference type="InterPro" id="IPR016159">
    <property type="entry name" value="Cullin_repeat-like_dom_sf"/>
</dbReference>
<dbReference type="InterPro" id="IPR004140">
    <property type="entry name" value="Exo70"/>
</dbReference>
<gene>
    <name evidence="6" type="ORF">OPV22_029009</name>
</gene>
<evidence type="ECO:0000313" key="6">
    <source>
        <dbReference type="EMBL" id="KAJ8466457.1"/>
    </source>
</evidence>
<name>A0AAV8P4M3_ENSVE</name>
<reference evidence="6 7" key="1">
    <citation type="submission" date="2022-12" db="EMBL/GenBank/DDBJ databases">
        <title>Chromosome-scale assembly of the Ensete ventricosum genome.</title>
        <authorList>
            <person name="Dussert Y."/>
            <person name="Stocks J."/>
            <person name="Wendawek A."/>
            <person name="Woldeyes F."/>
            <person name="Nichols R.A."/>
            <person name="Borrell J.S."/>
        </authorList>
    </citation>
    <scope>NUCLEOTIDE SEQUENCE [LARGE SCALE GENOMIC DNA]</scope>
    <source>
        <strain evidence="7">cv. Maze</strain>
        <tissue evidence="6">Seeds</tissue>
    </source>
</reference>
<sequence length="708" mass="78265">MADATNAIHDDGVSPNTMIANLHASRSCLDSVLRSSAVLDVAISGFDGRLSLRLAAITAVYDAVVPLHSQAVAAQALRTRIDRAVSPALSLLRGFSLVRSLQRRLLRLSPSAADPRRLIAYVNCVDSLHDAVAGVAAECEPAVQRLQEAVEFLSRTKATDRLRLYRLSEALAALQALYEDEVDAMRYEGVLDEALLLLQHECESLLLRLKHHAFGESDGLDLISKETDGSNLPHLGSSLQVEALRRMAQTLAANDCLDIAIDIFVTVRYRRAAQALMRLKPEYLRTYAPEDMDAMEWEAVEAAITLWIRHLELAVRMLFAAEKRLCHDVLGGLMGGAVWPECLAKIADRIMAVFFCFGEGVARSSKQPQKLFKLLDMFDALDRMWPDLAAVFDGEAGGDFRARFRELQKLVVHAAATAFWEFGLRIEGLQDGAPPPADGSVPKVVRYALQYLKCLTTAAYAGPMGRVLRTERTWRPELLSRPPEADGDQGLLGDAVRSILEALQRNVEAQRSRYGKKDRVLPHVMATNAYWYMYTRTRGTEVAMLVGEDTMKARYKSAAEQAAFAYQDAAWGSLVKLLDRGEAAGTARATTEEFMRGFDDNLRKHKSVYCIRDADLREQIGEAVAKAVVPAYAAFPHANAGASDGRAFPPPDSIRGLILQLFDAGREEGRKEAEGEGSSKGERERHRRRAEGSWSSEAPSRRKSQPNK</sequence>
<organism evidence="6 7">
    <name type="scientific">Ensete ventricosum</name>
    <name type="common">Abyssinian banana</name>
    <name type="synonym">Musa ensete</name>
    <dbReference type="NCBI Taxonomy" id="4639"/>
    <lineage>
        <taxon>Eukaryota</taxon>
        <taxon>Viridiplantae</taxon>
        <taxon>Streptophyta</taxon>
        <taxon>Embryophyta</taxon>
        <taxon>Tracheophyta</taxon>
        <taxon>Spermatophyta</taxon>
        <taxon>Magnoliopsida</taxon>
        <taxon>Liliopsida</taxon>
        <taxon>Zingiberales</taxon>
        <taxon>Musaceae</taxon>
        <taxon>Ensete</taxon>
    </lineage>
</organism>
<proteinExistence type="inferred from homology"/>
<keyword evidence="2 3" id="KW-0813">Transport</keyword>
<dbReference type="EMBL" id="JAQQAF010000008">
    <property type="protein sequence ID" value="KAJ8466457.1"/>
    <property type="molecule type" value="Genomic_DNA"/>
</dbReference>
<dbReference type="GO" id="GO:0006887">
    <property type="term" value="P:exocytosis"/>
    <property type="evidence" value="ECO:0007669"/>
    <property type="project" value="UniProtKB-KW"/>
</dbReference>
<dbReference type="PANTHER" id="PTHR12542">
    <property type="entry name" value="EXOCYST COMPLEX PROTEIN EXO70"/>
    <property type="match status" value="1"/>
</dbReference>
<evidence type="ECO:0000259" key="5">
    <source>
        <dbReference type="Pfam" id="PF03081"/>
    </source>
</evidence>
<dbReference type="SUPFAM" id="SSF74788">
    <property type="entry name" value="Cullin repeat-like"/>
    <property type="match status" value="1"/>
</dbReference>
<protein>
    <recommendedName>
        <fullName evidence="3">Exocyst subunit Exo70 family protein</fullName>
    </recommendedName>
</protein>
<evidence type="ECO:0000313" key="7">
    <source>
        <dbReference type="Proteomes" id="UP001222027"/>
    </source>
</evidence>
<dbReference type="GO" id="GO:0015031">
    <property type="term" value="P:protein transport"/>
    <property type="evidence" value="ECO:0007669"/>
    <property type="project" value="UniProtKB-KW"/>
</dbReference>
<comment type="caution">
    <text evidence="6">The sequence shown here is derived from an EMBL/GenBank/DDBJ whole genome shotgun (WGS) entry which is preliminary data.</text>
</comment>
<evidence type="ECO:0000256" key="4">
    <source>
        <dbReference type="SAM" id="MobiDB-lite"/>
    </source>
</evidence>
<accession>A0AAV8P4M3</accession>
<evidence type="ECO:0000256" key="3">
    <source>
        <dbReference type="RuleBase" id="RU365026"/>
    </source>
</evidence>
<dbReference type="Pfam" id="PF03081">
    <property type="entry name" value="Exo70_C"/>
    <property type="match status" value="1"/>
</dbReference>
<keyword evidence="3" id="KW-0653">Protein transport</keyword>
<dbReference type="PANTHER" id="PTHR12542:SF90">
    <property type="entry name" value="EXOCYST COMPLEX COMPONENT EXO70I"/>
    <property type="match status" value="1"/>
</dbReference>
<dbReference type="InterPro" id="IPR046364">
    <property type="entry name" value="Exo70_C"/>
</dbReference>
<keyword evidence="3" id="KW-0268">Exocytosis</keyword>
<feature type="compositionally biased region" description="Basic and acidic residues" evidence="4">
    <location>
        <begin position="665"/>
        <end position="684"/>
    </location>
</feature>
<comment type="similarity">
    <text evidence="1 3">Belongs to the EXO70 family.</text>
</comment>
<evidence type="ECO:0000256" key="1">
    <source>
        <dbReference type="ARBA" id="ARBA00006756"/>
    </source>
</evidence>
<dbReference type="Gene3D" id="1.20.1280.170">
    <property type="entry name" value="Exocyst complex component Exo70"/>
    <property type="match status" value="1"/>
</dbReference>
<dbReference type="AlphaFoldDB" id="A0AAV8P4M3"/>
<dbReference type="GO" id="GO:0005546">
    <property type="term" value="F:phosphatidylinositol-4,5-bisphosphate binding"/>
    <property type="evidence" value="ECO:0007669"/>
    <property type="project" value="InterPro"/>
</dbReference>
<evidence type="ECO:0000256" key="2">
    <source>
        <dbReference type="ARBA" id="ARBA00022448"/>
    </source>
</evidence>